<dbReference type="PROSITE" id="PS51471">
    <property type="entry name" value="FE2OG_OXY"/>
    <property type="match status" value="1"/>
</dbReference>
<accession>A0A9J5XLY2</accession>
<keyword evidence="2 6" id="KW-0479">Metal-binding</keyword>
<evidence type="ECO:0000256" key="5">
    <source>
        <dbReference type="ARBA" id="ARBA00023004"/>
    </source>
</evidence>
<dbReference type="OrthoDB" id="1261144at2759"/>
<dbReference type="PANTHER" id="PTHR10209">
    <property type="entry name" value="OXIDOREDUCTASE, 2OG-FE II OXYGENASE FAMILY PROTEIN"/>
    <property type="match status" value="1"/>
</dbReference>
<dbReference type="InterPro" id="IPR005123">
    <property type="entry name" value="Oxoglu/Fe-dep_dioxygenase_dom"/>
</dbReference>
<evidence type="ECO:0000256" key="6">
    <source>
        <dbReference type="RuleBase" id="RU003682"/>
    </source>
</evidence>
<evidence type="ECO:0000256" key="1">
    <source>
        <dbReference type="ARBA" id="ARBA00008056"/>
    </source>
</evidence>
<comment type="caution">
    <text evidence="8">The sequence shown here is derived from an EMBL/GenBank/DDBJ whole genome shotgun (WGS) entry which is preliminary data.</text>
</comment>
<name>A0A9J5XLY2_SOLCO</name>
<evidence type="ECO:0000259" key="7">
    <source>
        <dbReference type="PROSITE" id="PS51471"/>
    </source>
</evidence>
<dbReference type="FunFam" id="2.60.120.330:FF:000005">
    <property type="entry name" value="1-aminocyclopropane-1-carboxylate oxidase homolog 1"/>
    <property type="match status" value="1"/>
</dbReference>
<dbReference type="GO" id="GO:0016706">
    <property type="term" value="F:2-oxoglutarate-dependent dioxygenase activity"/>
    <property type="evidence" value="ECO:0007669"/>
    <property type="project" value="UniProtKB-ARBA"/>
</dbReference>
<dbReference type="InterPro" id="IPR044861">
    <property type="entry name" value="IPNS-like_FE2OG_OXY"/>
</dbReference>
<dbReference type="GO" id="GO:0009805">
    <property type="term" value="P:coumarin biosynthetic process"/>
    <property type="evidence" value="ECO:0007669"/>
    <property type="project" value="UniProtKB-ARBA"/>
</dbReference>
<evidence type="ECO:0000256" key="4">
    <source>
        <dbReference type="ARBA" id="ARBA00023002"/>
    </source>
</evidence>
<proteinExistence type="inferred from homology"/>
<organism evidence="8 9">
    <name type="scientific">Solanum commersonii</name>
    <name type="common">Commerson's wild potato</name>
    <name type="synonym">Commerson's nightshade</name>
    <dbReference type="NCBI Taxonomy" id="4109"/>
    <lineage>
        <taxon>Eukaryota</taxon>
        <taxon>Viridiplantae</taxon>
        <taxon>Streptophyta</taxon>
        <taxon>Embryophyta</taxon>
        <taxon>Tracheophyta</taxon>
        <taxon>Spermatophyta</taxon>
        <taxon>Magnoliopsida</taxon>
        <taxon>eudicotyledons</taxon>
        <taxon>Gunneridae</taxon>
        <taxon>Pentapetalae</taxon>
        <taxon>asterids</taxon>
        <taxon>lamiids</taxon>
        <taxon>Solanales</taxon>
        <taxon>Solanaceae</taxon>
        <taxon>Solanoideae</taxon>
        <taxon>Solaneae</taxon>
        <taxon>Solanum</taxon>
    </lineage>
</organism>
<dbReference type="InterPro" id="IPR026992">
    <property type="entry name" value="DIOX_N"/>
</dbReference>
<dbReference type="Proteomes" id="UP000824120">
    <property type="component" value="Chromosome 9"/>
</dbReference>
<keyword evidence="3" id="KW-0847">Vitamin C</keyword>
<dbReference type="GO" id="GO:0031418">
    <property type="term" value="F:L-ascorbic acid binding"/>
    <property type="evidence" value="ECO:0007669"/>
    <property type="project" value="UniProtKB-KW"/>
</dbReference>
<keyword evidence="5 6" id="KW-0408">Iron</keyword>
<feature type="domain" description="Fe2OG dioxygenase" evidence="7">
    <location>
        <begin position="219"/>
        <end position="333"/>
    </location>
</feature>
<keyword evidence="4 6" id="KW-0560">Oxidoreductase</keyword>
<dbReference type="PANTHER" id="PTHR10209:SF524">
    <property type="entry name" value="1-AMINOCYCLOPROPANE-1-CARBOXYLATE OXIDASE HOMOLOG"/>
    <property type="match status" value="1"/>
</dbReference>
<dbReference type="GO" id="GO:0046872">
    <property type="term" value="F:metal ion binding"/>
    <property type="evidence" value="ECO:0007669"/>
    <property type="project" value="UniProtKB-KW"/>
</dbReference>
<gene>
    <name evidence="8" type="ORF">H5410_048512</name>
</gene>
<dbReference type="InterPro" id="IPR027443">
    <property type="entry name" value="IPNS-like_sf"/>
</dbReference>
<dbReference type="Pfam" id="PF14226">
    <property type="entry name" value="DIOX_N"/>
    <property type="match status" value="1"/>
</dbReference>
<dbReference type="Gene3D" id="2.60.120.330">
    <property type="entry name" value="B-lactam Antibiotic, Isopenicillin N Synthase, Chain"/>
    <property type="match status" value="1"/>
</dbReference>
<dbReference type="SUPFAM" id="SSF51197">
    <property type="entry name" value="Clavaminate synthase-like"/>
    <property type="match status" value="1"/>
</dbReference>
<evidence type="ECO:0000313" key="8">
    <source>
        <dbReference type="EMBL" id="KAG5588078.1"/>
    </source>
</evidence>
<evidence type="ECO:0000256" key="2">
    <source>
        <dbReference type="ARBA" id="ARBA00022723"/>
    </source>
</evidence>
<reference evidence="8 9" key="1">
    <citation type="submission" date="2020-09" db="EMBL/GenBank/DDBJ databases">
        <title>De no assembly of potato wild relative species, Solanum commersonii.</title>
        <authorList>
            <person name="Cho K."/>
        </authorList>
    </citation>
    <scope>NUCLEOTIDE SEQUENCE [LARGE SCALE GENOMIC DNA]</scope>
    <source>
        <strain evidence="8">LZ3.2</strain>
        <tissue evidence="8">Leaf</tissue>
    </source>
</reference>
<dbReference type="Pfam" id="PF03171">
    <property type="entry name" value="2OG-FeII_Oxy"/>
    <property type="match status" value="1"/>
</dbReference>
<sequence length="385" mass="43399">MVQQIQDTSSSNYDKNRELKAFDDTKAGVKGLVDAGITQVPRIFIHPEVSGSGPSPSFEETHFVFPIIDLENINKDPIKHKEIVKKVGDASETWGFFQVINHGIPMSVLDEMLRGARGFFEQDIDVKKKYYHRDYTRRVVYNSNFDLYNPKALAVNWRDSLYSTMGPEPFNPEELPEACREIVMEYSHHVMKMGCTLLELLSESLGLKTSHLKEMECSEGLSILCNYYPSCPQPELTIGLSKHTDNDFFTILLQDHIGGLQVLHHNHWVDVPPTPGALVINIGDVLQASLLLLNNQSNSGSRLISNDKYKSVDHRALSNKIGPRISIASFFSSGPLPSSKLYGPIEELLSENNPPKYRATTLKDFYDYFSQKGLDGTSNLSHYKI</sequence>
<protein>
    <recommendedName>
        <fullName evidence="7">Fe2OG dioxygenase domain-containing protein</fullName>
    </recommendedName>
</protein>
<comment type="similarity">
    <text evidence="1 6">Belongs to the iron/ascorbate-dependent oxidoreductase family.</text>
</comment>
<dbReference type="GO" id="GO:0002238">
    <property type="term" value="P:response to molecule of fungal origin"/>
    <property type="evidence" value="ECO:0007669"/>
    <property type="project" value="UniProtKB-ARBA"/>
</dbReference>
<dbReference type="EMBL" id="JACXVP010000009">
    <property type="protein sequence ID" value="KAG5588078.1"/>
    <property type="molecule type" value="Genomic_DNA"/>
</dbReference>
<evidence type="ECO:0000256" key="3">
    <source>
        <dbReference type="ARBA" id="ARBA00022896"/>
    </source>
</evidence>
<keyword evidence="9" id="KW-1185">Reference proteome</keyword>
<evidence type="ECO:0000313" key="9">
    <source>
        <dbReference type="Proteomes" id="UP000824120"/>
    </source>
</evidence>
<dbReference type="AlphaFoldDB" id="A0A9J5XLY2"/>